<comment type="similarity">
    <text evidence="1 9">Belongs to the eukaryotic-type primase small subunit family.</text>
</comment>
<gene>
    <name evidence="11" type="primary">PRI1</name>
    <name evidence="11" type="ORF">SCUCBS95973_000192</name>
</gene>
<keyword evidence="6 9" id="KW-0235">DNA replication</keyword>
<evidence type="ECO:0000256" key="1">
    <source>
        <dbReference type="ARBA" id="ARBA00009762"/>
    </source>
</evidence>
<evidence type="ECO:0000256" key="2">
    <source>
        <dbReference type="ARBA" id="ARBA00022478"/>
    </source>
</evidence>
<evidence type="ECO:0000256" key="10">
    <source>
        <dbReference type="SAM" id="MobiDB-lite"/>
    </source>
</evidence>
<dbReference type="Proteomes" id="UP001642405">
    <property type="component" value="Unassembled WGS sequence"/>
</dbReference>
<reference evidence="11 12" key="1">
    <citation type="submission" date="2024-01" db="EMBL/GenBank/DDBJ databases">
        <authorList>
            <person name="Allen C."/>
            <person name="Tagirdzhanova G."/>
        </authorList>
    </citation>
    <scope>NUCLEOTIDE SEQUENCE [LARGE SCALE GENOMIC DNA]</scope>
</reference>
<feature type="region of interest" description="Disordered" evidence="10">
    <location>
        <begin position="1"/>
        <end position="65"/>
    </location>
</feature>
<evidence type="ECO:0000256" key="9">
    <source>
        <dbReference type="RuleBase" id="RU003514"/>
    </source>
</evidence>
<protein>
    <recommendedName>
        <fullName evidence="9">DNA primase</fullName>
        <ecNumber evidence="9">2.7.7.-</ecNumber>
    </recommendedName>
</protein>
<keyword evidence="8" id="KW-0804">Transcription</keyword>
<evidence type="ECO:0000256" key="8">
    <source>
        <dbReference type="ARBA" id="ARBA00023163"/>
    </source>
</evidence>
<dbReference type="Pfam" id="PF01896">
    <property type="entry name" value="DNA_primase_S"/>
    <property type="match status" value="1"/>
</dbReference>
<evidence type="ECO:0000313" key="12">
    <source>
        <dbReference type="Proteomes" id="UP001642405"/>
    </source>
</evidence>
<feature type="region of interest" description="Disordered" evidence="10">
    <location>
        <begin position="514"/>
        <end position="537"/>
    </location>
</feature>
<dbReference type="InterPro" id="IPR002755">
    <property type="entry name" value="DNA_primase_S"/>
</dbReference>
<keyword evidence="5" id="KW-0548">Nucleotidyltransferase</keyword>
<organism evidence="11 12">
    <name type="scientific">Sporothrix curviconia</name>
    <dbReference type="NCBI Taxonomy" id="1260050"/>
    <lineage>
        <taxon>Eukaryota</taxon>
        <taxon>Fungi</taxon>
        <taxon>Dikarya</taxon>
        <taxon>Ascomycota</taxon>
        <taxon>Pezizomycotina</taxon>
        <taxon>Sordariomycetes</taxon>
        <taxon>Sordariomycetidae</taxon>
        <taxon>Ophiostomatales</taxon>
        <taxon>Ophiostomataceae</taxon>
        <taxon>Sporothrix</taxon>
    </lineage>
</organism>
<keyword evidence="7" id="KW-0479">Metal-binding</keyword>
<dbReference type="EMBL" id="CAWUHB010000001">
    <property type="protein sequence ID" value="CAK7208704.1"/>
    <property type="molecule type" value="Genomic_DNA"/>
</dbReference>
<feature type="compositionally biased region" description="Low complexity" evidence="10">
    <location>
        <begin position="27"/>
        <end position="45"/>
    </location>
</feature>
<sequence length="581" mass="65193">MPHAVSDPPSPAQDDAAMADGSPNTVEAETTPAANASAGASNSETVAVKVEHASSPPWIPEDDDDMDMDIEMAEDSTAAAVPVKTEVKTEEVSAAPSIKAEDDGAKAAISMDKVPMDAVPVNLEELFDDDDDDEFSGSKPAGEALAATSDLLSLRASDPEVMRSFYQRLFPWRYLFQWLNHSPTPTNDFAHREFAFTLQNDAYLRYQAFPTSDLLRKDVLRLMPSRFEIGPVYTTNPAERKTLSNAAAFKPLAKELCFDIDLTDYDDIRTCCDKTTICIRCWQFITMAVRVIDVALREDFGFQHIVWIYSGRRGAHAWVCDKKARTLDDQKRRAIVGYLEVLRGGSQGGKRVNVRRPLHPHLTRSLSVLRTHFQEDVLRDQDPWGTEERAEKLLALLPDRNLAEALRRKWDAAPGRSSTLKWADIDAVAKTGSIKGLDLKQLLEYKQDIVLEYTYPRLDVNVSKKLNHLLKSPFVVHPGTGRVCVPIDVRHLEEFDPLGVPTVQELLQEIDTYSSQGANGGSAEEIPQKPAADEKKLQDWEKTSLRPYIEQFRTFVLALMRDEKDGVRVKRERDEATSMEF</sequence>
<proteinExistence type="inferred from homology"/>
<keyword evidence="12" id="KW-1185">Reference proteome</keyword>
<evidence type="ECO:0000256" key="7">
    <source>
        <dbReference type="ARBA" id="ARBA00022723"/>
    </source>
</evidence>
<keyword evidence="3 9" id="KW-0639">Primosome</keyword>
<dbReference type="Gene3D" id="3.90.920.10">
    <property type="entry name" value="DNA primase, PRIM domain"/>
    <property type="match status" value="1"/>
</dbReference>
<dbReference type="CDD" id="cd04860">
    <property type="entry name" value="AE_Prim_S"/>
    <property type="match status" value="1"/>
</dbReference>
<evidence type="ECO:0000256" key="5">
    <source>
        <dbReference type="ARBA" id="ARBA00022695"/>
    </source>
</evidence>
<keyword evidence="2 9" id="KW-0240">DNA-directed RNA polymerase</keyword>
<name>A0ABP0AN72_9PEZI</name>
<dbReference type="EC" id="2.7.7.-" evidence="9"/>
<evidence type="ECO:0000256" key="6">
    <source>
        <dbReference type="ARBA" id="ARBA00022705"/>
    </source>
</evidence>
<evidence type="ECO:0000313" key="11">
    <source>
        <dbReference type="EMBL" id="CAK7208704.1"/>
    </source>
</evidence>
<accession>A0ABP0AN72</accession>
<comment type="caution">
    <text evidence="11">The sequence shown here is derived from an EMBL/GenBank/DDBJ whole genome shotgun (WGS) entry which is preliminary data.</text>
</comment>
<dbReference type="SUPFAM" id="SSF56747">
    <property type="entry name" value="Prim-pol domain"/>
    <property type="match status" value="1"/>
</dbReference>
<dbReference type="PANTHER" id="PTHR10536">
    <property type="entry name" value="DNA PRIMASE SMALL SUBUNIT"/>
    <property type="match status" value="1"/>
</dbReference>
<dbReference type="NCBIfam" id="TIGR00335">
    <property type="entry name" value="primase_sml"/>
    <property type="match status" value="1"/>
</dbReference>
<evidence type="ECO:0000256" key="3">
    <source>
        <dbReference type="ARBA" id="ARBA00022515"/>
    </source>
</evidence>
<keyword evidence="4 9" id="KW-0808">Transferase</keyword>
<evidence type="ECO:0000256" key="4">
    <source>
        <dbReference type="ARBA" id="ARBA00022679"/>
    </source>
</evidence>
<dbReference type="InterPro" id="IPR014052">
    <property type="entry name" value="DNA_primase_ssu_euk/arc"/>
</dbReference>